<evidence type="ECO:0008006" key="3">
    <source>
        <dbReference type="Google" id="ProtNLM"/>
    </source>
</evidence>
<proteinExistence type="predicted"/>
<sequence>MYISPITLKQAQKFVLDYHRHNKPPRGHKFSIGLKNENGELIGVACAGRPVARHFDNGLTLEVNRTCTDGSRNANSMLYGAVWRAAKAMGYERCITYTQADESGASLRASGFVKVRDIPARPGWSASSVALKDMRDPVGNGGVDRVLWEIKIKGANHD</sequence>
<dbReference type="RefSeq" id="WP_101763966.1">
    <property type="nucleotide sequence ID" value="NZ_PJRT01000032.1"/>
</dbReference>
<gene>
    <name evidence="1" type="ORF">PZBJ_20150</name>
</gene>
<accession>A0ABX4SPE4</accession>
<name>A0ABX4SPE4_9GAMM</name>
<evidence type="ECO:0000313" key="1">
    <source>
        <dbReference type="EMBL" id="PLR20367.1"/>
    </source>
</evidence>
<protein>
    <recommendedName>
        <fullName evidence="3">Prophage protein</fullName>
    </recommendedName>
</protein>
<keyword evidence="2" id="KW-1185">Reference proteome</keyword>
<comment type="caution">
    <text evidence="1">The sequence shown here is derived from an EMBL/GenBank/DDBJ whole genome shotgun (WGS) entry which is preliminary data.</text>
</comment>
<dbReference type="InterPro" id="IPR053780">
    <property type="entry name" value="Gp66-like"/>
</dbReference>
<reference evidence="2" key="1">
    <citation type="submission" date="2017-12" db="EMBL/GenBank/DDBJ databases">
        <title>The genome sequence of Pantoea sp. 596.</title>
        <authorList>
            <person name="Gao J."/>
            <person name="Mao X."/>
            <person name="Sun J."/>
        </authorList>
    </citation>
    <scope>NUCLEOTIDE SEQUENCE [LARGE SCALE GENOMIC DNA]</scope>
    <source>
        <strain evidence="2">596</strain>
    </source>
</reference>
<evidence type="ECO:0000313" key="2">
    <source>
        <dbReference type="Proteomes" id="UP000234296"/>
    </source>
</evidence>
<organism evidence="1 2">
    <name type="scientific">Pantoea endophytica</name>
    <dbReference type="NCBI Taxonomy" id="92488"/>
    <lineage>
        <taxon>Bacteria</taxon>
        <taxon>Pseudomonadati</taxon>
        <taxon>Pseudomonadota</taxon>
        <taxon>Gammaproteobacteria</taxon>
        <taxon>Enterobacterales</taxon>
        <taxon>Erwiniaceae</taxon>
        <taxon>Pantoea</taxon>
    </lineage>
</organism>
<dbReference type="EMBL" id="PJRT01000032">
    <property type="protein sequence ID" value="PLR20367.1"/>
    <property type="molecule type" value="Genomic_DNA"/>
</dbReference>
<dbReference type="Proteomes" id="UP000234296">
    <property type="component" value="Unassembled WGS sequence"/>
</dbReference>
<dbReference type="NCBIfam" id="NF045478">
    <property type="entry name" value="XF1762_fam"/>
    <property type="match status" value="1"/>
</dbReference>